<organism evidence="4">
    <name type="scientific">Anthurium amnicola</name>
    <dbReference type="NCBI Taxonomy" id="1678845"/>
    <lineage>
        <taxon>Eukaryota</taxon>
        <taxon>Viridiplantae</taxon>
        <taxon>Streptophyta</taxon>
        <taxon>Embryophyta</taxon>
        <taxon>Tracheophyta</taxon>
        <taxon>Spermatophyta</taxon>
        <taxon>Magnoliopsida</taxon>
        <taxon>Liliopsida</taxon>
        <taxon>Araceae</taxon>
        <taxon>Pothoideae</taxon>
        <taxon>Potheae</taxon>
        <taxon>Anthurium</taxon>
    </lineage>
</organism>
<dbReference type="InterPro" id="IPR058935">
    <property type="entry name" value="At4g15545-like_C"/>
</dbReference>
<evidence type="ECO:0000259" key="3">
    <source>
        <dbReference type="Pfam" id="PF25972"/>
    </source>
</evidence>
<evidence type="ECO:0000256" key="1">
    <source>
        <dbReference type="SAM" id="Coils"/>
    </source>
</evidence>
<dbReference type="PANTHER" id="PTHR47383">
    <property type="entry name" value="OS03G0659800 PROTEIN"/>
    <property type="match status" value="1"/>
</dbReference>
<dbReference type="InterPro" id="IPR058936">
    <property type="entry name" value="At4g15545-like"/>
</dbReference>
<dbReference type="AlphaFoldDB" id="A0A1D1ZFU9"/>
<feature type="non-terminal residue" evidence="4">
    <location>
        <position position="1"/>
    </location>
</feature>
<dbReference type="PANTHER" id="PTHR47383:SF8">
    <property type="entry name" value="OS01G0768300 PROTEIN"/>
    <property type="match status" value="1"/>
</dbReference>
<reference evidence="4" key="1">
    <citation type="submission" date="2015-07" db="EMBL/GenBank/DDBJ databases">
        <title>Transcriptome Assembly of Anthurium amnicola.</title>
        <authorList>
            <person name="Suzuki J."/>
        </authorList>
    </citation>
    <scope>NUCLEOTIDE SEQUENCE</scope>
</reference>
<feature type="region of interest" description="Disordered" evidence="2">
    <location>
        <begin position="1"/>
        <end position="28"/>
    </location>
</feature>
<dbReference type="Pfam" id="PF25972">
    <property type="entry name" value="At4g15545_C"/>
    <property type="match status" value="1"/>
</dbReference>
<feature type="region of interest" description="Disordered" evidence="2">
    <location>
        <begin position="304"/>
        <end position="338"/>
    </location>
</feature>
<gene>
    <name evidence="4" type="primary">ECU04_1000_2</name>
    <name evidence="4" type="ORF">g.77177</name>
</gene>
<name>A0A1D1ZFU9_9ARAE</name>
<accession>A0A1D1ZFU9</accession>
<proteinExistence type="predicted"/>
<feature type="region of interest" description="Disordered" evidence="2">
    <location>
        <begin position="40"/>
        <end position="65"/>
    </location>
</feature>
<evidence type="ECO:0000313" key="4">
    <source>
        <dbReference type="EMBL" id="JAT65723.1"/>
    </source>
</evidence>
<protein>
    <submittedName>
        <fullName evidence="4">Putative myosin havy chain ECU04_1000</fullName>
    </submittedName>
</protein>
<feature type="domain" description="At4g15545-like C-terminal" evidence="3">
    <location>
        <begin position="342"/>
        <end position="406"/>
    </location>
</feature>
<feature type="coiled-coil region" evidence="1">
    <location>
        <begin position="154"/>
        <end position="202"/>
    </location>
</feature>
<dbReference type="EMBL" id="GDJX01002213">
    <property type="protein sequence ID" value="JAT65723.1"/>
    <property type="molecule type" value="Transcribed_RNA"/>
</dbReference>
<evidence type="ECO:0000256" key="2">
    <source>
        <dbReference type="SAM" id="MobiDB-lite"/>
    </source>
</evidence>
<keyword evidence="1" id="KW-0175">Coiled coil</keyword>
<sequence length="409" mass="45543">RVVVASLPADTGKNAPGGREGSPFPSASLQSPLLIPRAHLEPNRGGRQANPSLPRCFRSSKPEPHGPPARIDLHSFFLLPSLWAFSHHLSRGWEFWVFPCSPAGTEMGQKGADFHLPDEILSVVPTDPYEQLDLARRITSMAIASRVTRLDTETQRLRQKVAEKDRAVAELQDRLGQLEGLLQEAEARLRALLEENVKLFEDRDTLVLTTKKLSRELAKLEIFKRHLLLSLNEDNSLLSGTADIGTCDRSNFKSSCWKDDRSVGHTISNLIIGSTDNTNQGENVGQKLSMMPYISPRLTLSTTPKVTSTGASPRGFSAAGSPKMASGTTSPTKPHLEGQTHRIDGKEFFRQARSRLSYEQFGEFLANIKEFNAHRQTREETLTKAEEIFGTDNKDLYLSFQGLLYRKLP</sequence>